<reference evidence="2 3" key="1">
    <citation type="submission" date="2021-03" db="EMBL/GenBank/DDBJ databases">
        <title>Paenibacillus artemisicola MWE-103 whole genome sequence.</title>
        <authorList>
            <person name="Ham Y.J."/>
        </authorList>
    </citation>
    <scope>NUCLEOTIDE SEQUENCE [LARGE SCALE GENOMIC DNA]</scope>
    <source>
        <strain evidence="2 3">MWE-103</strain>
    </source>
</reference>
<dbReference type="EMBL" id="JAGGDJ010000032">
    <property type="protein sequence ID" value="MBO7747336.1"/>
    <property type="molecule type" value="Genomic_DNA"/>
</dbReference>
<keyword evidence="1" id="KW-1133">Transmembrane helix</keyword>
<name>A0ABS3WG79_9BACL</name>
<gene>
    <name evidence="2" type="ORF">I8J29_24430</name>
</gene>
<protein>
    <recommendedName>
        <fullName evidence="4">PH (Pleckstrin Homology) domain-containing protein</fullName>
    </recommendedName>
</protein>
<evidence type="ECO:0000313" key="3">
    <source>
        <dbReference type="Proteomes" id="UP000670947"/>
    </source>
</evidence>
<accession>A0ABS3WG79</accession>
<dbReference type="Proteomes" id="UP000670947">
    <property type="component" value="Unassembled WGS sequence"/>
</dbReference>
<sequence>MLRWFLIQVGLLIFWYAIAFFVIRLKSWKMSFPINPSLFSKIIITRVVPFFWGLSSFIYGIIIVLQNFDKQKLLIPIMFLTVFPLSIFVIIGVSAWRKSVTDDKREKSEEELINTKKKEFIQWTNQFGFLNENMIEMRLYISKGKPVGRIGIRGLSESQLDELAQHKDELPEGLFLELVGYKHNNFNNNDHYH</sequence>
<comment type="caution">
    <text evidence="2">The sequence shown here is derived from an EMBL/GenBank/DDBJ whole genome shotgun (WGS) entry which is preliminary data.</text>
</comment>
<keyword evidence="3" id="KW-1185">Reference proteome</keyword>
<dbReference type="RefSeq" id="WP_208850040.1">
    <property type="nucleotide sequence ID" value="NZ_JAGGDJ010000032.1"/>
</dbReference>
<organism evidence="2 3">
    <name type="scientific">Paenibacillus artemisiicola</name>
    <dbReference type="NCBI Taxonomy" id="1172618"/>
    <lineage>
        <taxon>Bacteria</taxon>
        <taxon>Bacillati</taxon>
        <taxon>Bacillota</taxon>
        <taxon>Bacilli</taxon>
        <taxon>Bacillales</taxon>
        <taxon>Paenibacillaceae</taxon>
        <taxon>Paenibacillus</taxon>
    </lineage>
</organism>
<evidence type="ECO:0008006" key="4">
    <source>
        <dbReference type="Google" id="ProtNLM"/>
    </source>
</evidence>
<keyword evidence="1" id="KW-0472">Membrane</keyword>
<keyword evidence="1" id="KW-0812">Transmembrane</keyword>
<feature type="transmembrane region" description="Helical" evidence="1">
    <location>
        <begin position="43"/>
        <end position="68"/>
    </location>
</feature>
<proteinExistence type="predicted"/>
<evidence type="ECO:0000313" key="2">
    <source>
        <dbReference type="EMBL" id="MBO7747336.1"/>
    </source>
</evidence>
<evidence type="ECO:0000256" key="1">
    <source>
        <dbReference type="SAM" id="Phobius"/>
    </source>
</evidence>
<feature type="transmembrane region" description="Helical" evidence="1">
    <location>
        <begin position="74"/>
        <end position="96"/>
    </location>
</feature>
<feature type="transmembrane region" description="Helical" evidence="1">
    <location>
        <begin position="6"/>
        <end position="23"/>
    </location>
</feature>